<proteinExistence type="inferred from homology"/>
<feature type="transmembrane region" description="Helical" evidence="9">
    <location>
        <begin position="159"/>
        <end position="180"/>
    </location>
</feature>
<keyword evidence="7 9" id="KW-1133">Transmembrane helix</keyword>
<sequence>MMDIFLIQTFCGYIIDLLVGDPPRLPHPVVFIGRGIARLEKVARLITASPVGLKMAGAGIAILVVLMSFGLTALILWLVRQANYYIYLLLGAWIVSTTVAARGLAEAAGAIRQLLLAGDQAAARRWVGCIVGRDTEKMDCGQMVRATVETVAENLNDAVVAPLFYACIGGPALAMAYRAVNTLDSMLGYKNEQYLHLGWASARLDDLAGYIPARLTGLALLLAAWLSGRDWRRAIKTWRRDAKQHPSPNSGVPESVMAGAIHVRLGGSNVYSGVTSFRHYMGDPLEELRPDHIARAVDMLYLASALAVLIMPTLAWVALQLL</sequence>
<evidence type="ECO:0000256" key="4">
    <source>
        <dbReference type="ARBA" id="ARBA00022475"/>
    </source>
</evidence>
<evidence type="ECO:0000256" key="8">
    <source>
        <dbReference type="ARBA" id="ARBA00023136"/>
    </source>
</evidence>
<dbReference type="PANTHER" id="PTHR34308:SF1">
    <property type="entry name" value="COBALAMIN BIOSYNTHESIS PROTEIN CBIB"/>
    <property type="match status" value="1"/>
</dbReference>
<dbReference type="PANTHER" id="PTHR34308">
    <property type="entry name" value="COBALAMIN BIOSYNTHESIS PROTEIN CBIB"/>
    <property type="match status" value="1"/>
</dbReference>
<dbReference type="Pfam" id="PF03186">
    <property type="entry name" value="CobD_Cbib"/>
    <property type="match status" value="1"/>
</dbReference>
<dbReference type="NCBIfam" id="TIGR00380">
    <property type="entry name" value="cobal_cbiB"/>
    <property type="match status" value="1"/>
</dbReference>
<comment type="function">
    <text evidence="9">Converts cobyric acid to cobinamide by the addition of aminopropanol on the F carboxylic group.</text>
</comment>
<evidence type="ECO:0000256" key="6">
    <source>
        <dbReference type="ARBA" id="ARBA00022692"/>
    </source>
</evidence>
<comment type="caution">
    <text evidence="9">Lacks conserved residue(s) required for the propagation of feature annotation.</text>
</comment>
<dbReference type="HAMAP" id="MF_00024">
    <property type="entry name" value="CobD_CbiB"/>
    <property type="match status" value="1"/>
</dbReference>
<feature type="transmembrane region" description="Helical" evidence="9">
    <location>
        <begin position="299"/>
        <end position="319"/>
    </location>
</feature>
<comment type="similarity">
    <text evidence="3 9">Belongs to the CobD/CbiB family.</text>
</comment>
<keyword evidence="5 9" id="KW-0169">Cobalamin biosynthesis</keyword>
<evidence type="ECO:0000313" key="11">
    <source>
        <dbReference type="Proteomes" id="UP000798488"/>
    </source>
</evidence>
<evidence type="ECO:0000256" key="7">
    <source>
        <dbReference type="ARBA" id="ARBA00022989"/>
    </source>
</evidence>
<dbReference type="GO" id="GO:0015420">
    <property type="term" value="F:ABC-type vitamin B12 transporter activity"/>
    <property type="evidence" value="ECO:0007669"/>
    <property type="project" value="UniProtKB-UniRule"/>
</dbReference>
<gene>
    <name evidence="9" type="primary">cobD</name>
    <name evidence="10" type="ORF">SPSYN_02270</name>
</gene>
<comment type="caution">
    <text evidence="10">The sequence shown here is derived from an EMBL/GenBank/DDBJ whole genome shotgun (WGS) entry which is preliminary data.</text>
</comment>
<keyword evidence="8 9" id="KW-0472">Membrane</keyword>
<accession>A0A9D3AX04</accession>
<dbReference type="GO" id="GO:0048472">
    <property type="term" value="F:threonine-phosphate decarboxylase activity"/>
    <property type="evidence" value="ECO:0007669"/>
    <property type="project" value="InterPro"/>
</dbReference>
<evidence type="ECO:0000256" key="5">
    <source>
        <dbReference type="ARBA" id="ARBA00022573"/>
    </source>
</evidence>
<evidence type="ECO:0000256" key="3">
    <source>
        <dbReference type="ARBA" id="ARBA00006263"/>
    </source>
</evidence>
<keyword evidence="6 9" id="KW-0812">Transmembrane</keyword>
<comment type="pathway">
    <text evidence="2 9">Cofactor biosynthesis; adenosylcobalamin biosynthesis.</text>
</comment>
<dbReference type="InterPro" id="IPR004485">
    <property type="entry name" value="Cobalamin_biosynth_CobD/CbiB"/>
</dbReference>
<organism evidence="10 11">
    <name type="scientific">Sporotomaculum syntrophicum</name>
    <dbReference type="NCBI Taxonomy" id="182264"/>
    <lineage>
        <taxon>Bacteria</taxon>
        <taxon>Bacillati</taxon>
        <taxon>Bacillota</taxon>
        <taxon>Clostridia</taxon>
        <taxon>Eubacteriales</taxon>
        <taxon>Desulfallaceae</taxon>
        <taxon>Sporotomaculum</taxon>
    </lineage>
</organism>
<feature type="transmembrane region" description="Helical" evidence="9">
    <location>
        <begin position="55"/>
        <end position="78"/>
    </location>
</feature>
<evidence type="ECO:0000313" key="10">
    <source>
        <dbReference type="EMBL" id="KAF1084492.1"/>
    </source>
</evidence>
<evidence type="ECO:0000256" key="2">
    <source>
        <dbReference type="ARBA" id="ARBA00004953"/>
    </source>
</evidence>
<evidence type="ECO:0000256" key="1">
    <source>
        <dbReference type="ARBA" id="ARBA00004651"/>
    </source>
</evidence>
<feature type="transmembrane region" description="Helical" evidence="9">
    <location>
        <begin position="84"/>
        <end position="105"/>
    </location>
</feature>
<reference evidence="10" key="1">
    <citation type="submission" date="2016-02" db="EMBL/GenBank/DDBJ databases">
        <title>Draft Genome Sequence of Sporotomaculum syntrophicum Strain FB, a Syntrophic Benzoate Degrader.</title>
        <authorList>
            <person name="Nobu M.K."/>
            <person name="Narihiro T."/>
            <person name="Qiu Y.-L."/>
            <person name="Ohashi A."/>
            <person name="Liu W.-T."/>
            <person name="Yuji S."/>
        </authorList>
    </citation>
    <scope>NUCLEOTIDE SEQUENCE</scope>
    <source>
        <strain evidence="10">FB</strain>
    </source>
</reference>
<dbReference type="GO" id="GO:0005886">
    <property type="term" value="C:plasma membrane"/>
    <property type="evidence" value="ECO:0007669"/>
    <property type="project" value="UniProtKB-SubCell"/>
</dbReference>
<keyword evidence="4 9" id="KW-1003">Cell membrane</keyword>
<dbReference type="AlphaFoldDB" id="A0A9D3AX04"/>
<dbReference type="EMBL" id="LSRS01000005">
    <property type="protein sequence ID" value="KAF1084492.1"/>
    <property type="molecule type" value="Genomic_DNA"/>
</dbReference>
<protein>
    <recommendedName>
        <fullName evidence="9">Cobalamin biosynthesis protein CobD</fullName>
    </recommendedName>
</protein>
<dbReference type="GO" id="GO:0009236">
    <property type="term" value="P:cobalamin biosynthetic process"/>
    <property type="evidence" value="ECO:0007669"/>
    <property type="project" value="UniProtKB-UniRule"/>
</dbReference>
<comment type="subcellular location">
    <subcellularLocation>
        <location evidence="1 9">Cell membrane</location>
        <topology evidence="1 9">Multi-pass membrane protein</topology>
    </subcellularLocation>
</comment>
<dbReference type="RefSeq" id="WP_341478875.1">
    <property type="nucleotide sequence ID" value="NZ_LSRS01000005.1"/>
</dbReference>
<name>A0A9D3AX04_9FIRM</name>
<evidence type="ECO:0000256" key="9">
    <source>
        <dbReference type="HAMAP-Rule" id="MF_00024"/>
    </source>
</evidence>
<keyword evidence="11" id="KW-1185">Reference proteome</keyword>
<dbReference type="Proteomes" id="UP000798488">
    <property type="component" value="Unassembled WGS sequence"/>
</dbReference>